<protein>
    <recommendedName>
        <fullName evidence="3">TnsA endonuclease-like protein</fullName>
    </recommendedName>
</protein>
<dbReference type="EMBL" id="VFMO01000001">
    <property type="protein sequence ID" value="TQJ12650.1"/>
    <property type="molecule type" value="Genomic_DNA"/>
</dbReference>
<dbReference type="AlphaFoldDB" id="A0A542EBF6"/>
<accession>A0A542EBF6</accession>
<dbReference type="Proteomes" id="UP000320806">
    <property type="component" value="Unassembled WGS sequence"/>
</dbReference>
<evidence type="ECO:0008006" key="3">
    <source>
        <dbReference type="Google" id="ProtNLM"/>
    </source>
</evidence>
<organism evidence="1 2">
    <name type="scientific">Yimella lutea</name>
    <dbReference type="NCBI Taxonomy" id="587872"/>
    <lineage>
        <taxon>Bacteria</taxon>
        <taxon>Bacillati</taxon>
        <taxon>Actinomycetota</taxon>
        <taxon>Actinomycetes</taxon>
        <taxon>Micrococcales</taxon>
        <taxon>Dermacoccaceae</taxon>
        <taxon>Yimella</taxon>
    </lineage>
</organism>
<proteinExistence type="predicted"/>
<gene>
    <name evidence="1" type="ORF">FB459_0008</name>
</gene>
<evidence type="ECO:0000313" key="1">
    <source>
        <dbReference type="EMBL" id="TQJ12650.1"/>
    </source>
</evidence>
<keyword evidence="2" id="KW-1185">Reference proteome</keyword>
<sequence>MSAEQPCCVTTNTLLDTELRYVADDGTEVTTSVRHVDQARVARGLPVRKIRSRAGQRHYSGLFWSATTQGHVPYESRLELDRLWLADFDSSVTWIAAQPFWMSGRDGDALRRHAPDFMLSRVGAPPLVVDVKPAQFATKAEVEVVFRWTREVCASRGWAYEVWTGGDPVILANIRALAVGRRRSLFAHDPAALSMSTGLARLGDGWEGLTVTNLKTPLSVSDVWGSP</sequence>
<dbReference type="NCBIfam" id="NF033179">
    <property type="entry name" value="TnsA_like_Actin"/>
    <property type="match status" value="1"/>
</dbReference>
<name>A0A542EBF6_9MICO</name>
<reference evidence="1 2" key="1">
    <citation type="submission" date="2019-06" db="EMBL/GenBank/DDBJ databases">
        <title>Sequencing the genomes of 1000 actinobacteria strains.</title>
        <authorList>
            <person name="Klenk H.-P."/>
        </authorList>
    </citation>
    <scope>NUCLEOTIDE SEQUENCE [LARGE SCALE GENOMIC DNA]</scope>
    <source>
        <strain evidence="1 2">DSM 19828</strain>
    </source>
</reference>
<dbReference type="InterPro" id="IPR048000">
    <property type="entry name" value="TnsA-like"/>
</dbReference>
<comment type="caution">
    <text evidence="1">The sequence shown here is derived from an EMBL/GenBank/DDBJ whole genome shotgun (WGS) entry which is preliminary data.</text>
</comment>
<evidence type="ECO:0000313" key="2">
    <source>
        <dbReference type="Proteomes" id="UP000320806"/>
    </source>
</evidence>